<evidence type="ECO:0000313" key="2">
    <source>
        <dbReference type="Proteomes" id="UP000288805"/>
    </source>
</evidence>
<dbReference type="Gene3D" id="3.60.10.10">
    <property type="entry name" value="Endonuclease/exonuclease/phosphatase"/>
    <property type="match status" value="1"/>
</dbReference>
<sequence length="594" mass="69018">MESRRASKRSSTRDHPLHPRCFCTRKTILDAVLIANEIVDEKKRSGEEGVVFKIDFEKAYDHVKWDFLDHVLEKKGFSSKWRSWMRDVLSRMLLKAEERNLLEGFRVGRNRCKVTHLQFADDTILFASPREEEFQTLKSLLLVFGQISGLKVNLDKSNLFGINLDQNHLSREPTACGFWDPVIERISRRLDGWQRLTYPLVVGSSVQAEDYRGFGDWEDSFKESCSSREMVVESDGHTAVLGKAIAQGFQDFSKYTRFIVGDGERIRFWEDLWWGDQTLKGQYPRLFRVVMDKNIPISSILGSSRPFSWNFNFRRNLTDSEIEDLERLMHSLDCMNLSNSASDARSWFLCSSEGEYNDLLQLRRPTKLLALTYVSCVWNKENQQIISSSIVQLRWVVAQTFSASQDGLGSSEKHFRHDVHQLQGFGKSKRGFSFGGRISHPPFVLLFYQYILVWFPIKKNVDKEELWAELGDIKGLWSDLWCIGGDFNVVRFPRERRKNSRIPFAMKCFLEVIEELHLRDLPLARGCFTWCELLPRPTSNLAPILLDGGRIKSGKSPFHFENMWLRVEGFKDLVKSWWTSYTFSGSFSHILACK</sequence>
<reference evidence="1 2" key="1">
    <citation type="journal article" date="2018" name="PLoS Genet.">
        <title>Population sequencing reveals clonal diversity and ancestral inbreeding in the grapevine cultivar Chardonnay.</title>
        <authorList>
            <person name="Roach M.J."/>
            <person name="Johnson D.L."/>
            <person name="Bohlmann J."/>
            <person name="van Vuuren H.J."/>
            <person name="Jones S.J."/>
            <person name="Pretorius I.S."/>
            <person name="Schmidt S.A."/>
            <person name="Borneman A.R."/>
        </authorList>
    </citation>
    <scope>NUCLEOTIDE SEQUENCE [LARGE SCALE GENOMIC DNA]</scope>
    <source>
        <strain evidence="2">cv. Chardonnay</strain>
        <tissue evidence="1">Leaf</tissue>
    </source>
</reference>
<dbReference type="SUPFAM" id="SSF56219">
    <property type="entry name" value="DNase I-like"/>
    <property type="match status" value="1"/>
</dbReference>
<proteinExistence type="predicted"/>
<comment type="caution">
    <text evidence="1">The sequence shown here is derived from an EMBL/GenBank/DDBJ whole genome shotgun (WGS) entry which is preliminary data.</text>
</comment>
<feature type="non-terminal residue" evidence="1">
    <location>
        <position position="594"/>
    </location>
</feature>
<name>A0A438H2J4_VITVI</name>
<protein>
    <submittedName>
        <fullName evidence="1">Uncharacterized protein</fullName>
    </submittedName>
</protein>
<dbReference type="EMBL" id="QGNW01000289">
    <property type="protein sequence ID" value="RVW78844.1"/>
    <property type="molecule type" value="Genomic_DNA"/>
</dbReference>
<accession>A0A438H2J4</accession>
<dbReference type="Proteomes" id="UP000288805">
    <property type="component" value="Unassembled WGS sequence"/>
</dbReference>
<dbReference type="InterPro" id="IPR036691">
    <property type="entry name" value="Endo/exonu/phosph_ase_sf"/>
</dbReference>
<evidence type="ECO:0000313" key="1">
    <source>
        <dbReference type="EMBL" id="RVW78844.1"/>
    </source>
</evidence>
<dbReference type="PANTHER" id="PTHR36617:SF15">
    <property type="entry name" value="REVERSE TRANSCRIPTASE ZINC-BINDING DOMAIN-CONTAINING PROTEIN"/>
    <property type="match status" value="1"/>
</dbReference>
<organism evidence="1 2">
    <name type="scientific">Vitis vinifera</name>
    <name type="common">Grape</name>
    <dbReference type="NCBI Taxonomy" id="29760"/>
    <lineage>
        <taxon>Eukaryota</taxon>
        <taxon>Viridiplantae</taxon>
        <taxon>Streptophyta</taxon>
        <taxon>Embryophyta</taxon>
        <taxon>Tracheophyta</taxon>
        <taxon>Spermatophyta</taxon>
        <taxon>Magnoliopsida</taxon>
        <taxon>eudicotyledons</taxon>
        <taxon>Gunneridae</taxon>
        <taxon>Pentapetalae</taxon>
        <taxon>rosids</taxon>
        <taxon>Vitales</taxon>
        <taxon>Vitaceae</taxon>
        <taxon>Viteae</taxon>
        <taxon>Vitis</taxon>
    </lineage>
</organism>
<dbReference type="AlphaFoldDB" id="A0A438H2J4"/>
<dbReference type="PANTHER" id="PTHR36617">
    <property type="entry name" value="PROTEIN, PUTATIVE-RELATED"/>
    <property type="match status" value="1"/>
</dbReference>
<gene>
    <name evidence="1" type="ORF">CK203_043107</name>
</gene>